<comment type="caution">
    <text evidence="2">The sequence shown here is derived from an EMBL/GenBank/DDBJ whole genome shotgun (WGS) entry which is preliminary data.</text>
</comment>
<evidence type="ECO:0000313" key="2">
    <source>
        <dbReference type="EMBL" id="PRP89819.1"/>
    </source>
</evidence>
<dbReference type="Proteomes" id="UP000241769">
    <property type="component" value="Unassembled WGS sequence"/>
</dbReference>
<evidence type="ECO:0000256" key="1">
    <source>
        <dbReference type="SAM" id="MobiDB-lite"/>
    </source>
</evidence>
<gene>
    <name evidence="2" type="ORF">PROFUN_00161</name>
</gene>
<dbReference type="EMBL" id="MDYQ01000001">
    <property type="protein sequence ID" value="PRP89819.1"/>
    <property type="molecule type" value="Genomic_DNA"/>
</dbReference>
<feature type="compositionally biased region" description="Basic and acidic residues" evidence="1">
    <location>
        <begin position="159"/>
        <end position="176"/>
    </location>
</feature>
<accession>A0A2P6P0V6</accession>
<proteinExistence type="predicted"/>
<sequence>MSSRRRRPVENHRLRFVRKLLVNAAELHFSPSSQESSTSSMGEKTLSMESLSITEKKPMNDDTLSKLKKTNPRIETLLSRLRQQLHGEVIPLSDLDMSPPTQLSPIMQSVSSSPLSIQQQTLNKCAIVRSQSWPPDKNNELDWPSELETIKEEEEETEFFDKETFEEQQLLKRHEI</sequence>
<name>A0A2P6P0V6_9EUKA</name>
<evidence type="ECO:0000313" key="3">
    <source>
        <dbReference type="Proteomes" id="UP000241769"/>
    </source>
</evidence>
<organism evidence="2 3">
    <name type="scientific">Planoprotostelium fungivorum</name>
    <dbReference type="NCBI Taxonomy" id="1890364"/>
    <lineage>
        <taxon>Eukaryota</taxon>
        <taxon>Amoebozoa</taxon>
        <taxon>Evosea</taxon>
        <taxon>Variosea</taxon>
        <taxon>Cavosteliida</taxon>
        <taxon>Cavosteliaceae</taxon>
        <taxon>Planoprotostelium</taxon>
    </lineage>
</organism>
<protein>
    <submittedName>
        <fullName evidence="2">Uncharacterized protein</fullName>
    </submittedName>
</protein>
<feature type="region of interest" description="Disordered" evidence="1">
    <location>
        <begin position="153"/>
        <end position="176"/>
    </location>
</feature>
<dbReference type="InParanoid" id="A0A2P6P0V6"/>
<keyword evidence="3" id="KW-1185">Reference proteome</keyword>
<reference evidence="2 3" key="1">
    <citation type="journal article" date="2018" name="Genome Biol. Evol.">
        <title>Multiple Roots of Fruiting Body Formation in Amoebozoa.</title>
        <authorList>
            <person name="Hillmann F."/>
            <person name="Forbes G."/>
            <person name="Novohradska S."/>
            <person name="Ferling I."/>
            <person name="Riege K."/>
            <person name="Groth M."/>
            <person name="Westermann M."/>
            <person name="Marz M."/>
            <person name="Spaller T."/>
            <person name="Winckler T."/>
            <person name="Schaap P."/>
            <person name="Glockner G."/>
        </authorList>
    </citation>
    <scope>NUCLEOTIDE SEQUENCE [LARGE SCALE GENOMIC DNA]</scope>
    <source>
        <strain evidence="2 3">Jena</strain>
    </source>
</reference>
<feature type="compositionally biased region" description="Low complexity" evidence="1">
    <location>
        <begin position="30"/>
        <end position="40"/>
    </location>
</feature>
<dbReference type="AlphaFoldDB" id="A0A2P6P0V6"/>
<feature type="region of interest" description="Disordered" evidence="1">
    <location>
        <begin position="30"/>
        <end position="56"/>
    </location>
</feature>